<evidence type="ECO:0000313" key="2">
    <source>
        <dbReference type="Proteomes" id="UP000315395"/>
    </source>
</evidence>
<dbReference type="PROSITE" id="PS51257">
    <property type="entry name" value="PROKAR_LIPOPROTEIN"/>
    <property type="match status" value="1"/>
</dbReference>
<dbReference type="Proteomes" id="UP000315395">
    <property type="component" value="Chromosome"/>
</dbReference>
<keyword evidence="2" id="KW-1185">Reference proteome</keyword>
<dbReference type="AlphaFoldDB" id="A0A516GEI6"/>
<evidence type="ECO:0000313" key="1">
    <source>
        <dbReference type="EMBL" id="QDO89939.1"/>
    </source>
</evidence>
<organism evidence="1 2">
    <name type="scientific">Ornithinimicrobium ciconiae</name>
    <dbReference type="NCBI Taxonomy" id="2594265"/>
    <lineage>
        <taxon>Bacteria</taxon>
        <taxon>Bacillati</taxon>
        <taxon>Actinomycetota</taxon>
        <taxon>Actinomycetes</taxon>
        <taxon>Micrococcales</taxon>
        <taxon>Ornithinimicrobiaceae</taxon>
        <taxon>Ornithinimicrobium</taxon>
    </lineage>
</organism>
<dbReference type="EMBL" id="CP041616">
    <property type="protein sequence ID" value="QDO89939.1"/>
    <property type="molecule type" value="Genomic_DNA"/>
</dbReference>
<dbReference type="KEGG" id="orz:FNH13_17720"/>
<name>A0A516GEI6_9MICO</name>
<protein>
    <submittedName>
        <fullName evidence="1">Uncharacterized protein</fullName>
    </submittedName>
</protein>
<dbReference type="RefSeq" id="WP_143784659.1">
    <property type="nucleotide sequence ID" value="NZ_CP041616.1"/>
</dbReference>
<reference evidence="1 2" key="1">
    <citation type="submission" date="2019-07" db="EMBL/GenBank/DDBJ databases">
        <title>complete genome sequencing of Ornithinimicrobium sp. H23M54.</title>
        <authorList>
            <person name="Bae J.-W."/>
            <person name="Lee S.-Y."/>
        </authorList>
    </citation>
    <scope>NUCLEOTIDE SEQUENCE [LARGE SCALE GENOMIC DNA]</scope>
    <source>
        <strain evidence="1 2">H23M54</strain>
    </source>
</reference>
<gene>
    <name evidence="1" type="ORF">FNH13_17720</name>
</gene>
<accession>A0A516GEI6</accession>
<proteinExistence type="predicted"/>
<sequence length="158" mass="16909">MSTHRRLTGRTLGALAASLLLIGCSGGDDDPSTPGEDVAGAMPPAVGPAYDDAAEVLDILRDAGLHDPEYEHQCSEEMSVNMAGFGTARCIVREEDMAVGVSSNIIEVHVYADEEHAREFMVGQSVPYWHGNGYFITAPSEDLLERAEEVILAHHATG</sequence>